<organism evidence="2 3">
    <name type="scientific">Leifsonia poae</name>
    <dbReference type="NCBI Taxonomy" id="110933"/>
    <lineage>
        <taxon>Bacteria</taxon>
        <taxon>Bacillati</taxon>
        <taxon>Actinomycetota</taxon>
        <taxon>Actinomycetes</taxon>
        <taxon>Micrococcales</taxon>
        <taxon>Microbacteriaceae</taxon>
        <taxon>Leifsonia</taxon>
    </lineage>
</organism>
<sequence>MTAVAAANEADFESEEVRAFAMLLESFRKVDELRSTMRRFRVSPSSALAGDDFATPYETLSSQVETNLQGVFDNVGALSALVNDASILPAFAHFGLLRNALEMIGTGFWLIGPPSRDARVLRSLQTALEGRRDSTHASKELARQPSKFPSDDPVLLMLEQQRDARPGIAGRSLNPPSISSRLGAAQDFCSRQPYTILAFWRLTSGAMHGRRSVLKDILEHEILESSDFEVPTSMTSGVVVVANVLRHIEVYLFELVFLLLRRAGQG</sequence>
<reference evidence="2" key="2">
    <citation type="submission" date="2023-01" db="EMBL/GenBank/DDBJ databases">
        <authorList>
            <person name="Sun Q."/>
            <person name="Evtushenko L."/>
        </authorList>
    </citation>
    <scope>NUCLEOTIDE SEQUENCE</scope>
    <source>
        <strain evidence="2">VKM Ac-1401</strain>
    </source>
</reference>
<evidence type="ECO:0000313" key="3">
    <source>
        <dbReference type="Proteomes" id="UP001142372"/>
    </source>
</evidence>
<feature type="compositionally biased region" description="Basic and acidic residues" evidence="1">
    <location>
        <begin position="131"/>
        <end position="142"/>
    </location>
</feature>
<dbReference type="Proteomes" id="UP001142372">
    <property type="component" value="Unassembled WGS sequence"/>
</dbReference>
<reference evidence="2" key="1">
    <citation type="journal article" date="2014" name="Int. J. Syst. Evol. Microbiol.">
        <title>Complete genome sequence of Corynebacterium casei LMG S-19264T (=DSM 44701T), isolated from a smear-ripened cheese.</title>
        <authorList>
            <consortium name="US DOE Joint Genome Institute (JGI-PGF)"/>
            <person name="Walter F."/>
            <person name="Albersmeier A."/>
            <person name="Kalinowski J."/>
            <person name="Ruckert C."/>
        </authorList>
    </citation>
    <scope>NUCLEOTIDE SEQUENCE</scope>
    <source>
        <strain evidence="2">VKM Ac-1401</strain>
    </source>
</reference>
<proteinExistence type="predicted"/>
<keyword evidence="3" id="KW-1185">Reference proteome</keyword>
<comment type="caution">
    <text evidence="2">The sequence shown here is derived from an EMBL/GenBank/DDBJ whole genome shotgun (WGS) entry which is preliminary data.</text>
</comment>
<dbReference type="EMBL" id="BSEN01000001">
    <property type="protein sequence ID" value="GLJ74753.1"/>
    <property type="molecule type" value="Genomic_DNA"/>
</dbReference>
<dbReference type="RefSeq" id="WP_271175446.1">
    <property type="nucleotide sequence ID" value="NZ_BAAAJO010000001.1"/>
</dbReference>
<gene>
    <name evidence="2" type="ORF">GCM10017584_03260</name>
</gene>
<feature type="region of interest" description="Disordered" evidence="1">
    <location>
        <begin position="131"/>
        <end position="151"/>
    </location>
</feature>
<evidence type="ECO:0000256" key="1">
    <source>
        <dbReference type="SAM" id="MobiDB-lite"/>
    </source>
</evidence>
<name>A0A9W6H7L3_9MICO</name>
<evidence type="ECO:0000313" key="2">
    <source>
        <dbReference type="EMBL" id="GLJ74753.1"/>
    </source>
</evidence>
<dbReference type="AlphaFoldDB" id="A0A9W6H7L3"/>
<accession>A0A9W6H7L3</accession>
<protein>
    <submittedName>
        <fullName evidence="2">Uncharacterized protein</fullName>
    </submittedName>
</protein>